<dbReference type="EMBL" id="AM260479">
    <property type="protein sequence ID" value="CAJ93049.1"/>
    <property type="molecule type" value="Genomic_DNA"/>
</dbReference>
<evidence type="ECO:0000256" key="1">
    <source>
        <dbReference type="SAM" id="MobiDB-lite"/>
    </source>
</evidence>
<dbReference type="AlphaFoldDB" id="Q0KAC2"/>
<dbReference type="InterPro" id="IPR048399">
    <property type="entry name" value="DUF4438_C"/>
</dbReference>
<dbReference type="HOGENOM" id="CLU_075784_0_0_4"/>
<dbReference type="InterPro" id="IPR044910">
    <property type="entry name" value="TM_1086_SG_dom"/>
</dbReference>
<feature type="domain" description="DUF4438" evidence="3">
    <location>
        <begin position="194"/>
        <end position="317"/>
    </location>
</feature>
<sequence length="354" mass="37864">MAPMSRPIPLVQQALSRPAGRDGARPVPRINADELVAVSVLGQIAHPVGRASPYRIGYDGVPRVLPGTGGIVVNRRIGDPCVGLAGDHIEPGVALHNNGREIVGPRDGPNSALLTYACVGNPARVVNGACAGRTGVVTGKHGGVNHVLVDFPTEVLVRLCIGDRIQVLSHGLGLRLRDYPRIEVLNCSPRLLARWGLLERDGQLHAPVTHLVPARVMGSGLGKNNAWRGDYDIQLSDRQARERYRLGSLRFGDMVAIIGADTRRGPRYANDRVTIGVVVHGDSTVSGHGPGVTPLLTGPASLLRPLLRPQANVAEILGVRRAAPPRTQLTLPERDRRVRCAVPEAPPRLAFATR</sequence>
<evidence type="ECO:0000259" key="3">
    <source>
        <dbReference type="Pfam" id="PF20999"/>
    </source>
</evidence>
<dbReference type="STRING" id="381666.H16_A1948"/>
<dbReference type="InterPro" id="IPR044909">
    <property type="entry name" value="TM_1086_sf"/>
</dbReference>
<evidence type="ECO:0000259" key="2">
    <source>
        <dbReference type="Pfam" id="PF14505"/>
    </source>
</evidence>
<proteinExistence type="predicted"/>
<reference evidence="4 5" key="1">
    <citation type="journal article" date="2006" name="Nat. Biotechnol.">
        <title>Genome sequence of the bioplastic-producing 'Knallgas' bacterium Ralstonia eutropha H16.</title>
        <authorList>
            <person name="Pohlmann A."/>
            <person name="Fricke W.F."/>
            <person name="Reinecke F."/>
            <person name="Kusian B."/>
            <person name="Liesegang H."/>
            <person name="Cramm R."/>
            <person name="Eitinger T."/>
            <person name="Ewering C."/>
            <person name="Potter M."/>
            <person name="Schwartz E."/>
            <person name="Strittmatter A."/>
            <person name="Voss I."/>
            <person name="Gottschalk G."/>
            <person name="Steinbuechel A."/>
            <person name="Friedrich B."/>
            <person name="Bowien B."/>
        </authorList>
    </citation>
    <scope>NUCLEOTIDE SEQUENCE [LARGE SCALE GENOMIC DNA]</scope>
    <source>
        <strain evidence="5">ATCC 17699 / DSM 428 / KCTC 22496 / NCIMB 10442 / H16 / Stanier 337</strain>
    </source>
</reference>
<name>Q0KAC2_CUPNH</name>
<gene>
    <name evidence="4" type="ordered locus">H16_A1948</name>
</gene>
<dbReference type="Gene3D" id="2.40.10.170">
    <property type="match status" value="1"/>
</dbReference>
<dbReference type="Pfam" id="PF20999">
    <property type="entry name" value="DUF4438_C"/>
    <property type="match status" value="1"/>
</dbReference>
<feature type="region of interest" description="Disordered" evidence="1">
    <location>
        <begin position="1"/>
        <end position="26"/>
    </location>
</feature>
<accession>Q0KAC2</accession>
<dbReference type="Gene3D" id="2.102.30.10">
    <property type="entry name" value="tm1086 (SG structure) domain"/>
    <property type="match status" value="1"/>
</dbReference>
<feature type="domain" description="DUF4438" evidence="2">
    <location>
        <begin position="54"/>
        <end position="192"/>
    </location>
</feature>
<dbReference type="InterPro" id="IPR029433">
    <property type="entry name" value="DUF4438_N"/>
</dbReference>
<dbReference type="Gene3D" id="4.10.1180.10">
    <property type="entry name" value="tm1086 domain"/>
    <property type="match status" value="1"/>
</dbReference>
<organism evidence="4 5">
    <name type="scientific">Cupriavidus necator (strain ATCC 17699 / DSM 428 / KCTC 22496 / NCIMB 10442 / H16 / Stanier 337)</name>
    <name type="common">Ralstonia eutropha</name>
    <dbReference type="NCBI Taxonomy" id="381666"/>
    <lineage>
        <taxon>Bacteria</taxon>
        <taxon>Pseudomonadati</taxon>
        <taxon>Pseudomonadota</taxon>
        <taxon>Betaproteobacteria</taxon>
        <taxon>Burkholderiales</taxon>
        <taxon>Burkholderiaceae</taxon>
        <taxon>Cupriavidus</taxon>
    </lineage>
</organism>
<protein>
    <recommendedName>
        <fullName evidence="6">DUF4438 domain-containing protein</fullName>
    </recommendedName>
</protein>
<dbReference type="PATRIC" id="fig|381666.6.peg.2355"/>
<dbReference type="KEGG" id="reh:H16_A1948"/>
<dbReference type="Proteomes" id="UP000008210">
    <property type="component" value="Chromosome 1"/>
</dbReference>
<evidence type="ECO:0000313" key="5">
    <source>
        <dbReference type="Proteomes" id="UP000008210"/>
    </source>
</evidence>
<dbReference type="eggNOG" id="ENOG502Z80Y">
    <property type="taxonomic scope" value="Bacteria"/>
</dbReference>
<evidence type="ECO:0008006" key="6">
    <source>
        <dbReference type="Google" id="ProtNLM"/>
    </source>
</evidence>
<keyword evidence="5" id="KW-1185">Reference proteome</keyword>
<evidence type="ECO:0000313" key="4">
    <source>
        <dbReference type="EMBL" id="CAJ93049.1"/>
    </source>
</evidence>
<dbReference type="Pfam" id="PF14505">
    <property type="entry name" value="DUF4438"/>
    <property type="match status" value="1"/>
</dbReference>